<evidence type="ECO:0000256" key="6">
    <source>
        <dbReference type="ARBA" id="ARBA00023239"/>
    </source>
</evidence>
<dbReference type="InterPro" id="IPR023170">
    <property type="entry name" value="HhH_base_excis_C"/>
</dbReference>
<evidence type="ECO:0000256" key="5">
    <source>
        <dbReference type="ARBA" id="ARBA00023204"/>
    </source>
</evidence>
<dbReference type="InterPro" id="IPR012904">
    <property type="entry name" value="OGG_N"/>
</dbReference>
<dbReference type="EC" id="4.2.99.18" evidence="2"/>
<organism evidence="13 15">
    <name type="scientific">Candidatus Segetimicrobium genomatis</name>
    <dbReference type="NCBI Taxonomy" id="2569760"/>
    <lineage>
        <taxon>Bacteria</taxon>
        <taxon>Bacillati</taxon>
        <taxon>Candidatus Sysuimicrobiota</taxon>
        <taxon>Candidatus Sysuimicrobiia</taxon>
        <taxon>Candidatus Sysuimicrobiales</taxon>
        <taxon>Candidatus Segetimicrobiaceae</taxon>
        <taxon>Candidatus Segetimicrobium</taxon>
    </lineage>
</organism>
<dbReference type="SUPFAM" id="SSF48150">
    <property type="entry name" value="DNA-glycosylase"/>
    <property type="match status" value="1"/>
</dbReference>
<dbReference type="GO" id="GO:0006289">
    <property type="term" value="P:nucleotide-excision repair"/>
    <property type="evidence" value="ECO:0007669"/>
    <property type="project" value="InterPro"/>
</dbReference>
<keyword evidence="4" id="KW-0378">Hydrolase</keyword>
<evidence type="ECO:0000259" key="11">
    <source>
        <dbReference type="SMART" id="SM00478"/>
    </source>
</evidence>
<evidence type="ECO:0000256" key="4">
    <source>
        <dbReference type="ARBA" id="ARBA00022801"/>
    </source>
</evidence>
<feature type="domain" description="HhH-GPD" evidence="11">
    <location>
        <begin position="136"/>
        <end position="296"/>
    </location>
</feature>
<dbReference type="Gene3D" id="3.30.310.260">
    <property type="match status" value="1"/>
</dbReference>
<feature type="region of interest" description="Disordered" evidence="10">
    <location>
        <begin position="301"/>
        <end position="323"/>
    </location>
</feature>
<evidence type="ECO:0000256" key="2">
    <source>
        <dbReference type="ARBA" id="ARBA00012720"/>
    </source>
</evidence>
<dbReference type="GO" id="GO:0003684">
    <property type="term" value="F:damaged DNA binding"/>
    <property type="evidence" value="ECO:0007669"/>
    <property type="project" value="InterPro"/>
</dbReference>
<accession>A0A537LS15</accession>
<comment type="catalytic activity">
    <reaction evidence="9">
        <text>2'-deoxyribonucleotide-(2'-deoxyribose 5'-phosphate)-2'-deoxyribonucleotide-DNA = a 3'-end 2'-deoxyribonucleotide-(2,3-dehydro-2,3-deoxyribose 5'-phosphate)-DNA + a 5'-end 5'-phospho-2'-deoxyribonucleoside-DNA + H(+)</text>
        <dbReference type="Rhea" id="RHEA:66592"/>
        <dbReference type="Rhea" id="RHEA-COMP:13180"/>
        <dbReference type="Rhea" id="RHEA-COMP:16897"/>
        <dbReference type="Rhea" id="RHEA-COMP:17067"/>
        <dbReference type="ChEBI" id="CHEBI:15378"/>
        <dbReference type="ChEBI" id="CHEBI:136412"/>
        <dbReference type="ChEBI" id="CHEBI:157695"/>
        <dbReference type="ChEBI" id="CHEBI:167181"/>
        <dbReference type="EC" id="4.2.99.18"/>
    </reaction>
</comment>
<dbReference type="EMBL" id="VBAI01000165">
    <property type="protein sequence ID" value="TMJ09205.1"/>
    <property type="molecule type" value="Genomic_DNA"/>
</dbReference>
<dbReference type="Gene3D" id="1.10.340.30">
    <property type="entry name" value="Hypothetical protein, domain 2"/>
    <property type="match status" value="1"/>
</dbReference>
<dbReference type="GO" id="GO:0006284">
    <property type="term" value="P:base-excision repair"/>
    <property type="evidence" value="ECO:0007669"/>
    <property type="project" value="InterPro"/>
</dbReference>
<keyword evidence="5" id="KW-0234">DNA repair</keyword>
<dbReference type="SMART" id="SM00478">
    <property type="entry name" value="ENDO3c"/>
    <property type="match status" value="1"/>
</dbReference>
<reference evidence="14 15" key="1">
    <citation type="journal article" date="2019" name="Nat. Microbiol.">
        <title>Mediterranean grassland soil C-N compound turnover is dependent on rainfall and depth, and is mediated by genomically divergent microorganisms.</title>
        <authorList>
            <person name="Diamond S."/>
            <person name="Andeer P.F."/>
            <person name="Li Z."/>
            <person name="Crits-Christoph A."/>
            <person name="Burstein D."/>
            <person name="Anantharaman K."/>
            <person name="Lane K.R."/>
            <person name="Thomas B.C."/>
            <person name="Pan C."/>
            <person name="Northen T.R."/>
            <person name="Banfield J.F."/>
        </authorList>
    </citation>
    <scope>NUCLEOTIDE SEQUENCE [LARGE SCALE GENOMIC DNA]</scope>
    <source>
        <strain evidence="12">NP_1</strain>
        <strain evidence="13">NP_2</strain>
    </source>
</reference>
<keyword evidence="6" id="KW-0456">Lyase</keyword>
<dbReference type="EMBL" id="VBAJ01000011">
    <property type="protein sequence ID" value="TMJ10447.1"/>
    <property type="molecule type" value="Genomic_DNA"/>
</dbReference>
<dbReference type="SUPFAM" id="SSF55945">
    <property type="entry name" value="TATA-box binding protein-like"/>
    <property type="match status" value="1"/>
</dbReference>
<dbReference type="InterPro" id="IPR011257">
    <property type="entry name" value="DNA_glycosylase"/>
</dbReference>
<dbReference type="Pfam" id="PF07934">
    <property type="entry name" value="OGG_N"/>
    <property type="match status" value="1"/>
</dbReference>
<keyword evidence="8" id="KW-0326">Glycosidase</keyword>
<keyword evidence="7" id="KW-0511">Multifunctional enzyme</keyword>
<dbReference type="Gene3D" id="1.10.1670.10">
    <property type="entry name" value="Helix-hairpin-Helix base-excision DNA repair enzymes (C-terminal)"/>
    <property type="match status" value="1"/>
</dbReference>
<evidence type="ECO:0000313" key="14">
    <source>
        <dbReference type="Proteomes" id="UP000315217"/>
    </source>
</evidence>
<protein>
    <recommendedName>
        <fullName evidence="2">DNA-(apurinic or apyrimidinic site) lyase</fullName>
        <ecNumber evidence="2">4.2.99.18</ecNumber>
    </recommendedName>
</protein>
<evidence type="ECO:0000256" key="8">
    <source>
        <dbReference type="ARBA" id="ARBA00023295"/>
    </source>
</evidence>
<proteinExistence type="inferred from homology"/>
<comment type="caution">
    <text evidence="13">The sequence shown here is derived from an EMBL/GenBank/DDBJ whole genome shotgun (WGS) entry which is preliminary data.</text>
</comment>
<gene>
    <name evidence="12" type="ORF">E6G98_10290</name>
    <name evidence="13" type="ORF">E6G99_00525</name>
</gene>
<dbReference type="AlphaFoldDB" id="A0A537LS15"/>
<dbReference type="CDD" id="cd00056">
    <property type="entry name" value="ENDO3c"/>
    <property type="match status" value="1"/>
</dbReference>
<sequence>MPPTPPRCNMTFPVAHERLTRSAGVVILAVRPPYHLIRTLQCGQAFRWRVDGAGAAGMFSGRPVRIEQTAGGIAVWGLTAEKDLFGLRRYLGLDEPLASIEDRLQRDPVLRRIVPHTSGIALMRQDQWECLVSFIISAFNNMPKIELSLARLTSRFGDPLGEGVWGFPGPQRLAGASLADLRRCALGYRAPYVRGVARLVASGEVNLHELQHMSHAGARRTLLALPGVGEKVADCVLLFACGSGEAFPVDVWVKRAVERWYFHGRRTTARQIQEFARSRFGPLAGYAQQHLFYYIRERGNGGTRERAPARARARPQSGRRLPR</sequence>
<dbReference type="InterPro" id="IPR052054">
    <property type="entry name" value="Oxidative_DNA_repair_enzyme"/>
</dbReference>
<dbReference type="InterPro" id="IPR003265">
    <property type="entry name" value="HhH-GPD_domain"/>
</dbReference>
<evidence type="ECO:0000256" key="7">
    <source>
        <dbReference type="ARBA" id="ARBA00023268"/>
    </source>
</evidence>
<evidence type="ECO:0000256" key="3">
    <source>
        <dbReference type="ARBA" id="ARBA00022763"/>
    </source>
</evidence>
<dbReference type="PANTHER" id="PTHR10242">
    <property type="entry name" value="8-OXOGUANINE DNA GLYCOSYLASE"/>
    <property type="match status" value="1"/>
</dbReference>
<dbReference type="PANTHER" id="PTHR10242:SF2">
    <property type="entry name" value="N-GLYCOSYLASE_DNA LYASE"/>
    <property type="match status" value="1"/>
</dbReference>
<comment type="similarity">
    <text evidence="1">Belongs to the type-1 OGG1 family.</text>
</comment>
<evidence type="ECO:0000256" key="9">
    <source>
        <dbReference type="ARBA" id="ARBA00044632"/>
    </source>
</evidence>
<evidence type="ECO:0000256" key="10">
    <source>
        <dbReference type="SAM" id="MobiDB-lite"/>
    </source>
</evidence>
<dbReference type="Proteomes" id="UP000315217">
    <property type="component" value="Unassembled WGS sequence"/>
</dbReference>
<dbReference type="Proteomes" id="UP000318661">
    <property type="component" value="Unassembled WGS sequence"/>
</dbReference>
<dbReference type="Pfam" id="PF00730">
    <property type="entry name" value="HhH-GPD"/>
    <property type="match status" value="1"/>
</dbReference>
<dbReference type="GO" id="GO:0140078">
    <property type="term" value="F:class I DNA-(apurinic or apyrimidinic site) endonuclease activity"/>
    <property type="evidence" value="ECO:0007669"/>
    <property type="project" value="UniProtKB-EC"/>
</dbReference>
<keyword evidence="3" id="KW-0227">DNA damage</keyword>
<evidence type="ECO:0000313" key="12">
    <source>
        <dbReference type="EMBL" id="TMJ09205.1"/>
    </source>
</evidence>
<name>A0A537LS15_9BACT</name>
<evidence type="ECO:0000313" key="13">
    <source>
        <dbReference type="EMBL" id="TMJ10447.1"/>
    </source>
</evidence>
<evidence type="ECO:0000313" key="15">
    <source>
        <dbReference type="Proteomes" id="UP000318661"/>
    </source>
</evidence>
<evidence type="ECO:0000256" key="1">
    <source>
        <dbReference type="ARBA" id="ARBA00010679"/>
    </source>
</evidence>
<dbReference type="GO" id="GO:0008534">
    <property type="term" value="F:oxidized purine nucleobase lesion DNA N-glycosylase activity"/>
    <property type="evidence" value="ECO:0007669"/>
    <property type="project" value="InterPro"/>
</dbReference>